<gene>
    <name evidence="2" type="ORF">AB4876_14590</name>
</gene>
<dbReference type="InterPro" id="IPR025878">
    <property type="entry name" value="Acyl-CoA_dh-like_C_dom"/>
</dbReference>
<evidence type="ECO:0000313" key="3">
    <source>
        <dbReference type="Proteomes" id="UP001557485"/>
    </source>
</evidence>
<dbReference type="Proteomes" id="UP001557485">
    <property type="component" value="Unassembled WGS sequence"/>
</dbReference>
<evidence type="ECO:0000259" key="1">
    <source>
        <dbReference type="Pfam" id="PF12806"/>
    </source>
</evidence>
<reference evidence="2 3" key="1">
    <citation type="journal article" date="2011" name="Int. J. Syst. Evol. Microbiol.">
        <title>Zhongshania antarctica gen. nov., sp. nov. and Zhongshania guokunii sp. nov., gammaproteobacteria respectively isolated from coastal attached (fast) ice and surface seawater of the Antarctic.</title>
        <authorList>
            <person name="Li H.J."/>
            <person name="Zhang X.Y."/>
            <person name="Chen C.X."/>
            <person name="Zhang Y.J."/>
            <person name="Gao Z.M."/>
            <person name="Yu Y."/>
            <person name="Chen X.L."/>
            <person name="Chen B."/>
            <person name="Zhang Y.Z."/>
        </authorList>
    </citation>
    <scope>NUCLEOTIDE SEQUENCE [LARGE SCALE GENOMIC DNA]</scope>
    <source>
        <strain evidence="2 3">ZS6-22T</strain>
    </source>
</reference>
<keyword evidence="3" id="KW-1185">Reference proteome</keyword>
<evidence type="ECO:0000313" key="2">
    <source>
        <dbReference type="EMBL" id="MEX1670145.1"/>
    </source>
</evidence>
<dbReference type="Pfam" id="PF12806">
    <property type="entry name" value="Acyl-CoA_dh_C"/>
    <property type="match status" value="1"/>
</dbReference>
<organism evidence="2 3">
    <name type="scientific">Zhongshania guokunii</name>
    <dbReference type="NCBI Taxonomy" id="641783"/>
    <lineage>
        <taxon>Bacteria</taxon>
        <taxon>Pseudomonadati</taxon>
        <taxon>Pseudomonadota</taxon>
        <taxon>Gammaproteobacteria</taxon>
        <taxon>Cellvibrionales</taxon>
        <taxon>Spongiibacteraceae</taxon>
        <taxon>Zhongshania</taxon>
    </lineage>
</organism>
<proteinExistence type="predicted"/>
<dbReference type="EMBL" id="JBFRYA010000013">
    <property type="protein sequence ID" value="MEX1670145.1"/>
    <property type="molecule type" value="Genomic_DNA"/>
</dbReference>
<accession>A0ABV3U9L0</accession>
<protein>
    <submittedName>
        <fullName evidence="2">Acyl-CoA dehydrogenase C-terminal domain-containing protein</fullName>
    </submittedName>
</protein>
<name>A0ABV3U9L0_9GAMM</name>
<comment type="caution">
    <text evidence="2">The sequence shown here is derived from an EMBL/GenBank/DDBJ whole genome shotgun (WGS) entry which is preliminary data.</text>
</comment>
<sequence>MIGASAHEYLQIIGLILYSYMWVEMEAVALKSGNQQGEYFDEAKLQAARFFTQLSA</sequence>
<feature type="domain" description="Acetyl-CoA dehydrogenase-like C-terminal" evidence="1">
    <location>
        <begin position="2"/>
        <end position="53"/>
    </location>
</feature>
<dbReference type="RefSeq" id="WP_368382518.1">
    <property type="nucleotide sequence ID" value="NZ_JBFRYA010000013.1"/>
</dbReference>